<dbReference type="RefSeq" id="WP_064583040.1">
    <property type="nucleotide sequence ID" value="NZ_CP015878.1"/>
</dbReference>
<sequence length="79" mass="8359">MERLRKVLLASAINETSAVQVLRQAAAEAVSPVTAAALLTVAKRLEENADALLHAAHRIELTLHPDAREEGVAGLAPLD</sequence>
<accession>A0A1A9KD94</accession>
<dbReference type="EMBL" id="CP015878">
    <property type="protein sequence ID" value="ANI15090.1"/>
    <property type="molecule type" value="Genomic_DNA"/>
</dbReference>
<evidence type="ECO:0000313" key="2">
    <source>
        <dbReference type="Proteomes" id="UP000077748"/>
    </source>
</evidence>
<reference evidence="1 2" key="1">
    <citation type="submission" date="2016-05" db="EMBL/GenBank/DDBJ databases">
        <title>Genome Sequence of Pseudomonas citronellolis Strain SJTE-3, an Estrogens and Persistent Organic Pollutants degradation strain.</title>
        <authorList>
            <person name="Liang R."/>
        </authorList>
    </citation>
    <scope>NUCLEOTIDE SEQUENCE [LARGE SCALE GENOMIC DNA]</scope>
    <source>
        <strain evidence="1 2">SJTE-3</strain>
    </source>
</reference>
<dbReference type="Proteomes" id="UP000077748">
    <property type="component" value="Chromosome"/>
</dbReference>
<gene>
    <name evidence="1" type="ORF">A9C11_14355</name>
</gene>
<proteinExistence type="predicted"/>
<name>A0A1A9KD94_9PSED</name>
<dbReference type="AlphaFoldDB" id="A0A1A9KD94"/>
<evidence type="ECO:0000313" key="1">
    <source>
        <dbReference type="EMBL" id="ANI15090.1"/>
    </source>
</evidence>
<protein>
    <submittedName>
        <fullName evidence="1">Uncharacterized protein</fullName>
    </submittedName>
</protein>
<organism evidence="1 2">
    <name type="scientific">Pseudomonas citronellolis</name>
    <dbReference type="NCBI Taxonomy" id="53408"/>
    <lineage>
        <taxon>Bacteria</taxon>
        <taxon>Pseudomonadati</taxon>
        <taxon>Pseudomonadota</taxon>
        <taxon>Gammaproteobacteria</taxon>
        <taxon>Pseudomonadales</taxon>
        <taxon>Pseudomonadaceae</taxon>
        <taxon>Pseudomonas</taxon>
    </lineage>
</organism>